<evidence type="ECO:0000313" key="3">
    <source>
        <dbReference type="Proteomes" id="UP000641588"/>
    </source>
</evidence>
<gene>
    <name evidence="2" type="ORF">GC093_13750</name>
</gene>
<proteinExistence type="predicted"/>
<organism evidence="2 3">
    <name type="scientific">Paenibacillus foliorum</name>
    <dbReference type="NCBI Taxonomy" id="2654974"/>
    <lineage>
        <taxon>Bacteria</taxon>
        <taxon>Bacillati</taxon>
        <taxon>Bacillota</taxon>
        <taxon>Bacilli</taxon>
        <taxon>Bacillales</taxon>
        <taxon>Paenibacillaceae</taxon>
        <taxon>Paenibacillus</taxon>
    </lineage>
</organism>
<comment type="caution">
    <text evidence="2">The sequence shown here is derived from an EMBL/GenBank/DDBJ whole genome shotgun (WGS) entry which is preliminary data.</text>
</comment>
<evidence type="ECO:0000256" key="1">
    <source>
        <dbReference type="SAM" id="SignalP"/>
    </source>
</evidence>
<name>A0A972GWS7_9BACL</name>
<dbReference type="Pfam" id="PF13798">
    <property type="entry name" value="PCYCGC"/>
    <property type="match status" value="1"/>
</dbReference>
<evidence type="ECO:0000313" key="2">
    <source>
        <dbReference type="EMBL" id="NOU94275.1"/>
    </source>
</evidence>
<feature type="signal peptide" evidence="1">
    <location>
        <begin position="1"/>
        <end position="18"/>
    </location>
</feature>
<dbReference type="AlphaFoldDB" id="A0A972GWS7"/>
<keyword evidence="3" id="KW-1185">Reference proteome</keyword>
<accession>A0A972GWS7</accession>
<reference evidence="2" key="1">
    <citation type="submission" date="2019-10" db="EMBL/GenBank/DDBJ databases">
        <title>Description of Paenibacillus glebae sp. nov.</title>
        <authorList>
            <person name="Carlier A."/>
            <person name="Qi S."/>
        </authorList>
    </citation>
    <scope>NUCLEOTIDE SEQUENCE</scope>
    <source>
        <strain evidence="2">LMG 31456</strain>
    </source>
</reference>
<protein>
    <recommendedName>
        <fullName evidence="4">Lipoprotein</fullName>
    </recommendedName>
</protein>
<sequence>MKLLSKSLIIGVSLAALVACSSNKETTSKEHEGHEAAAHVEKDLQEKTTSLEVLPKFLTNQREEIRMIYQIAAANADLLQWMPCYCGCGESVGHQSNKNCFIKEINKDGSVVWDDHGTRCGVCLNIALESAKLKKDGLADKDIRTYIDGKYKSGFAKPTPTPMPL</sequence>
<dbReference type="InterPro" id="IPR025673">
    <property type="entry name" value="PCYCGC"/>
</dbReference>
<keyword evidence="1" id="KW-0732">Signal</keyword>
<feature type="chain" id="PRO_5039456749" description="Lipoprotein" evidence="1">
    <location>
        <begin position="19"/>
        <end position="165"/>
    </location>
</feature>
<dbReference type="EMBL" id="WHOD01000055">
    <property type="protein sequence ID" value="NOU94275.1"/>
    <property type="molecule type" value="Genomic_DNA"/>
</dbReference>
<evidence type="ECO:0008006" key="4">
    <source>
        <dbReference type="Google" id="ProtNLM"/>
    </source>
</evidence>
<dbReference type="RefSeq" id="WP_171652469.1">
    <property type="nucleotide sequence ID" value="NZ_WHOD01000055.1"/>
</dbReference>
<dbReference type="Proteomes" id="UP000641588">
    <property type="component" value="Unassembled WGS sequence"/>
</dbReference>
<dbReference type="PROSITE" id="PS51257">
    <property type="entry name" value="PROKAR_LIPOPROTEIN"/>
    <property type="match status" value="1"/>
</dbReference>